<keyword evidence="1" id="KW-1133">Transmembrane helix</keyword>
<name>A0A6J4HRM2_9BACT</name>
<proteinExistence type="predicted"/>
<keyword evidence="1" id="KW-0812">Transmembrane</keyword>
<dbReference type="EMBL" id="CADCTJ010000312">
    <property type="protein sequence ID" value="CAA9230973.1"/>
    <property type="molecule type" value="Genomic_DNA"/>
</dbReference>
<gene>
    <name evidence="2" type="ORF">AVDCRST_MAG95-982</name>
</gene>
<organism evidence="2">
    <name type="scientific">uncultured Adhaeribacter sp</name>
    <dbReference type="NCBI Taxonomy" id="448109"/>
    <lineage>
        <taxon>Bacteria</taxon>
        <taxon>Pseudomonadati</taxon>
        <taxon>Bacteroidota</taxon>
        <taxon>Cytophagia</taxon>
        <taxon>Cytophagales</taxon>
        <taxon>Hymenobacteraceae</taxon>
        <taxon>Adhaeribacter</taxon>
        <taxon>environmental samples</taxon>
    </lineage>
</organism>
<accession>A0A6J4HRM2</accession>
<feature type="transmembrane region" description="Helical" evidence="1">
    <location>
        <begin position="12"/>
        <end position="38"/>
    </location>
</feature>
<keyword evidence="1" id="KW-0472">Membrane</keyword>
<protein>
    <submittedName>
        <fullName evidence="2">Uncharacterized protein</fullName>
    </submittedName>
</protein>
<evidence type="ECO:0000256" key="1">
    <source>
        <dbReference type="SAM" id="Phobius"/>
    </source>
</evidence>
<dbReference type="AlphaFoldDB" id="A0A6J4HRM2"/>
<sequence>MKGPAYNIVPFAQIMLVCVTLTAPQILSIPVSICWLVLS</sequence>
<reference evidence="2" key="1">
    <citation type="submission" date="2020-02" db="EMBL/GenBank/DDBJ databases">
        <authorList>
            <person name="Meier V. D."/>
        </authorList>
    </citation>
    <scope>NUCLEOTIDE SEQUENCE</scope>
    <source>
        <strain evidence="2">AVDCRST_MAG95</strain>
    </source>
</reference>
<evidence type="ECO:0000313" key="2">
    <source>
        <dbReference type="EMBL" id="CAA9230973.1"/>
    </source>
</evidence>